<dbReference type="KEGG" id="gme:Gmet_3622"/>
<keyword evidence="3" id="KW-1185">Reference proteome</keyword>
<evidence type="ECO:0000313" key="2">
    <source>
        <dbReference type="EMBL" id="AFR42840.1"/>
    </source>
</evidence>
<dbReference type="AlphaFoldDB" id="J7LWD2"/>
<dbReference type="EMBL" id="CP000148">
    <property type="protein sequence ID" value="AFR42840.1"/>
    <property type="molecule type" value="Genomic_DNA"/>
</dbReference>
<accession>J7LWD2</accession>
<reference evidence="2 3" key="2">
    <citation type="journal article" date="2009" name="BMC Microbiol.">
        <title>The genome sequence of Geobacter metallireducens: features of metabolism, physiology and regulation common and dissimilar to Geobacter sulfurreducens.</title>
        <authorList>
            <person name="Aklujkar M."/>
            <person name="Krushkal J."/>
            <person name="DiBartolo G."/>
            <person name="Lapidus A."/>
            <person name="Land M.L."/>
            <person name="Lovley D.R."/>
        </authorList>
    </citation>
    <scope>NUCLEOTIDE SEQUENCE [LARGE SCALE GENOMIC DNA]</scope>
    <source>
        <strain evidence="3">ATCC 53774 / DSM 7210 / GS-15</strain>
    </source>
</reference>
<dbReference type="RefSeq" id="WP_004511755.1">
    <property type="nucleotide sequence ID" value="NC_007517.1"/>
</dbReference>
<organism evidence="2 3">
    <name type="scientific">Geobacter metallireducens (strain ATCC 53774 / DSM 7210 / GS-15)</name>
    <dbReference type="NCBI Taxonomy" id="269799"/>
    <lineage>
        <taxon>Bacteria</taxon>
        <taxon>Pseudomonadati</taxon>
        <taxon>Thermodesulfobacteriota</taxon>
        <taxon>Desulfuromonadia</taxon>
        <taxon>Geobacterales</taxon>
        <taxon>Geobacteraceae</taxon>
        <taxon>Geobacter</taxon>
    </lineage>
</organism>
<gene>
    <name evidence="2" type="ordered locus">Gmet_3622</name>
</gene>
<protein>
    <submittedName>
        <fullName evidence="2">Uncharacterized protein</fullName>
    </submittedName>
</protein>
<feature type="region of interest" description="Disordered" evidence="1">
    <location>
        <begin position="29"/>
        <end position="51"/>
    </location>
</feature>
<reference evidence="2 3" key="1">
    <citation type="submission" date="2005-10" db="EMBL/GenBank/DDBJ databases">
        <title>Complete sequence of Geobacter metallireducens GS-15.</title>
        <authorList>
            <consortium name="US DOE Joint Genome Institute"/>
            <person name="Copeland A."/>
            <person name="Lucas S."/>
            <person name="Lapidus A."/>
            <person name="Barry K."/>
            <person name="Detter J.C."/>
            <person name="Glavina T."/>
            <person name="Hammon N."/>
            <person name="Israni S."/>
            <person name="Pitluck S."/>
            <person name="Di Bartolo G."/>
            <person name="Chain P."/>
            <person name="Schmutz J."/>
            <person name="Larimer F."/>
            <person name="Land M."/>
            <person name="Kyrpides N."/>
            <person name="Ivanova N."/>
            <person name="Richardson P."/>
        </authorList>
    </citation>
    <scope>NUCLEOTIDE SEQUENCE [LARGE SCALE GENOMIC DNA]</scope>
    <source>
        <strain evidence="3">ATCC 53774 / DSM 7210 / GS-15</strain>
    </source>
</reference>
<sequence length="51" mass="6040">MLLRLIIPGFSEIDHQIAKLRELRDSFRASNENRSYSRKEPHAFFPPTKEP</sequence>
<name>J7LWD2_GEOMG</name>
<dbReference type="HOGENOM" id="CLU_3099257_0_0_7"/>
<dbReference type="Proteomes" id="UP000007073">
    <property type="component" value="Chromosome"/>
</dbReference>
<proteinExistence type="predicted"/>
<dbReference type="STRING" id="269799.Gmet_3622"/>
<evidence type="ECO:0000256" key="1">
    <source>
        <dbReference type="SAM" id="MobiDB-lite"/>
    </source>
</evidence>
<evidence type="ECO:0000313" key="3">
    <source>
        <dbReference type="Proteomes" id="UP000007073"/>
    </source>
</evidence>